<organism evidence="5 6">
    <name type="scientific">Sphingomonas oligophenolica</name>
    <dbReference type="NCBI Taxonomy" id="301154"/>
    <lineage>
        <taxon>Bacteria</taxon>
        <taxon>Pseudomonadati</taxon>
        <taxon>Pseudomonadota</taxon>
        <taxon>Alphaproteobacteria</taxon>
        <taxon>Sphingomonadales</taxon>
        <taxon>Sphingomonadaceae</taxon>
        <taxon>Sphingomonas</taxon>
    </lineage>
</organism>
<sequence length="507" mass="52844">MDRRGFMSLAREAAIAGAVTAVAAPAAATGTTPLPSPDGERKDPTAPAGVTGQLATWLAGLKYDAIPKAVVERGKDIILDGLGCALVGAQLPWSRTAVNAMMTFEGAGDAFLIGWGRTIARPASVLLNGTFIQAFELDDVYPAAPVHLCSVVLPALFATAIGKKMSGKAFLAATIAGFETGPRAGLALHGGDMLTRGWHSGSVFGTHAAAAAAGVAIGLSAAQMEDALGIAGTQSGGLMAAQFGSMVKRMHHGFASRAGYTGAMLAQGGYTGIKQVFEAPYGGYLSVFGEGYAPVIAAIANGLGTKWETPAISIKPYAAMGASHGPLDAMFAIRARRPFAPKDVARVDIAMSAAAFNHGWWEAKRPMEPTGAQMFIGYAMAAAIVDGAVLPAQFAPARLDADDIWAMIGKIHARHEPAFDKSILESTVTITFTDGSKEEEHLLQSKTFATGMSRVEISAKYHLLTKGIITAERRDRIERMVMGLDELTDVRPLIEALAAPAGSTFGN</sequence>
<dbReference type="InterPro" id="IPR042183">
    <property type="entry name" value="MmgE/PrpD_sf_1"/>
</dbReference>
<comment type="caution">
    <text evidence="5">The sequence shown here is derived from an EMBL/GenBank/DDBJ whole genome shotgun (WGS) entry which is preliminary data.</text>
</comment>
<keyword evidence="6" id="KW-1185">Reference proteome</keyword>
<evidence type="ECO:0000256" key="1">
    <source>
        <dbReference type="ARBA" id="ARBA00006174"/>
    </source>
</evidence>
<proteinExistence type="inferred from homology"/>
<gene>
    <name evidence="5" type="ORF">ABC974_21405</name>
</gene>
<dbReference type="EMBL" id="JBDIME010000025">
    <property type="protein sequence ID" value="MEN2792202.1"/>
    <property type="molecule type" value="Genomic_DNA"/>
</dbReference>
<dbReference type="Pfam" id="PF19305">
    <property type="entry name" value="MmgE_PrpD_C"/>
    <property type="match status" value="1"/>
</dbReference>
<feature type="chain" id="PRO_5046828131" evidence="2">
    <location>
        <begin position="24"/>
        <end position="507"/>
    </location>
</feature>
<dbReference type="InterPro" id="IPR045337">
    <property type="entry name" value="MmgE_PrpD_C"/>
</dbReference>
<feature type="domain" description="MmgE/PrpD C-terminal" evidence="4">
    <location>
        <begin position="317"/>
        <end position="484"/>
    </location>
</feature>
<dbReference type="Gene3D" id="3.30.1330.120">
    <property type="entry name" value="2-methylcitrate dehydratase PrpD"/>
    <property type="match status" value="1"/>
</dbReference>
<name>A0ABU9Y8T0_9SPHN</name>
<reference evidence="5 6" key="1">
    <citation type="submission" date="2024-05" db="EMBL/GenBank/DDBJ databases">
        <authorList>
            <person name="Liu Q."/>
            <person name="Xin Y.-H."/>
        </authorList>
    </citation>
    <scope>NUCLEOTIDE SEQUENCE [LARGE SCALE GENOMIC DNA]</scope>
    <source>
        <strain evidence="5 6">CGMCC 1.10181</strain>
    </source>
</reference>
<feature type="domain" description="MmgE/PrpD N-terminal" evidence="3">
    <location>
        <begin position="53"/>
        <end position="290"/>
    </location>
</feature>
<evidence type="ECO:0000313" key="6">
    <source>
        <dbReference type="Proteomes" id="UP001419910"/>
    </source>
</evidence>
<dbReference type="Gene3D" id="1.10.4100.10">
    <property type="entry name" value="2-methylcitrate dehydratase PrpD"/>
    <property type="match status" value="1"/>
</dbReference>
<dbReference type="InterPro" id="IPR042188">
    <property type="entry name" value="MmgE/PrpD_sf_2"/>
</dbReference>
<evidence type="ECO:0000259" key="4">
    <source>
        <dbReference type="Pfam" id="PF19305"/>
    </source>
</evidence>
<dbReference type="SUPFAM" id="SSF103378">
    <property type="entry name" value="2-methylcitrate dehydratase PrpD"/>
    <property type="match status" value="1"/>
</dbReference>
<dbReference type="InterPro" id="IPR005656">
    <property type="entry name" value="MmgE_PrpD"/>
</dbReference>
<dbReference type="Pfam" id="PF03972">
    <property type="entry name" value="MmgE_PrpD_N"/>
    <property type="match status" value="1"/>
</dbReference>
<dbReference type="Proteomes" id="UP001419910">
    <property type="component" value="Unassembled WGS sequence"/>
</dbReference>
<evidence type="ECO:0000313" key="5">
    <source>
        <dbReference type="EMBL" id="MEN2792202.1"/>
    </source>
</evidence>
<dbReference type="PANTHER" id="PTHR16943:SF8">
    <property type="entry name" value="2-METHYLCITRATE DEHYDRATASE"/>
    <property type="match status" value="1"/>
</dbReference>
<dbReference type="InterPro" id="IPR045336">
    <property type="entry name" value="MmgE_PrpD_N"/>
</dbReference>
<protein>
    <submittedName>
        <fullName evidence="5">MmgE/PrpD family protein</fullName>
    </submittedName>
</protein>
<dbReference type="PANTHER" id="PTHR16943">
    <property type="entry name" value="2-METHYLCITRATE DEHYDRATASE-RELATED"/>
    <property type="match status" value="1"/>
</dbReference>
<comment type="similarity">
    <text evidence="1">Belongs to the PrpD family.</text>
</comment>
<feature type="signal peptide" evidence="2">
    <location>
        <begin position="1"/>
        <end position="23"/>
    </location>
</feature>
<dbReference type="RefSeq" id="WP_343888430.1">
    <property type="nucleotide sequence ID" value="NZ_BAAAEH010000009.1"/>
</dbReference>
<accession>A0ABU9Y8T0</accession>
<keyword evidence="2" id="KW-0732">Signal</keyword>
<dbReference type="InterPro" id="IPR036148">
    <property type="entry name" value="MmgE/PrpD_sf"/>
</dbReference>
<evidence type="ECO:0000256" key="2">
    <source>
        <dbReference type="SAM" id="SignalP"/>
    </source>
</evidence>
<evidence type="ECO:0000259" key="3">
    <source>
        <dbReference type="Pfam" id="PF03972"/>
    </source>
</evidence>